<dbReference type="EMBL" id="FJOG01000007">
    <property type="protein sequence ID" value="CZR56309.1"/>
    <property type="molecule type" value="Genomic_DNA"/>
</dbReference>
<dbReference type="PANTHER" id="PTHR21310:SF48">
    <property type="entry name" value="AMINOGLYCOSIDE PHOSPHOTRANSFERASE DOMAIN-CONTAINING PROTEIN"/>
    <property type="match status" value="1"/>
</dbReference>
<feature type="domain" description="Aminoglycoside phosphotransferase" evidence="1">
    <location>
        <begin position="243"/>
        <end position="286"/>
    </location>
</feature>
<protein>
    <recommendedName>
        <fullName evidence="1">Aminoglycoside phosphotransferase domain-containing protein</fullName>
    </recommendedName>
</protein>
<dbReference type="AlphaFoldDB" id="A0A1L7WU75"/>
<dbReference type="InterPro" id="IPR011009">
    <property type="entry name" value="Kinase-like_dom_sf"/>
</dbReference>
<organism evidence="2 3">
    <name type="scientific">Phialocephala subalpina</name>
    <dbReference type="NCBI Taxonomy" id="576137"/>
    <lineage>
        <taxon>Eukaryota</taxon>
        <taxon>Fungi</taxon>
        <taxon>Dikarya</taxon>
        <taxon>Ascomycota</taxon>
        <taxon>Pezizomycotina</taxon>
        <taxon>Leotiomycetes</taxon>
        <taxon>Helotiales</taxon>
        <taxon>Mollisiaceae</taxon>
        <taxon>Phialocephala</taxon>
        <taxon>Phialocephala fortinii species complex</taxon>
    </lineage>
</organism>
<evidence type="ECO:0000259" key="1">
    <source>
        <dbReference type="Pfam" id="PF01636"/>
    </source>
</evidence>
<dbReference type="SUPFAM" id="SSF56112">
    <property type="entry name" value="Protein kinase-like (PK-like)"/>
    <property type="match status" value="1"/>
</dbReference>
<proteinExistence type="predicted"/>
<accession>A0A1L7WU75</accession>
<dbReference type="InterPro" id="IPR051678">
    <property type="entry name" value="AGP_Transferase"/>
</dbReference>
<dbReference type="Proteomes" id="UP000184330">
    <property type="component" value="Unassembled WGS sequence"/>
</dbReference>
<keyword evidence="3" id="KW-1185">Reference proteome</keyword>
<dbReference type="PANTHER" id="PTHR21310">
    <property type="entry name" value="AMINOGLYCOSIDE PHOSPHOTRANSFERASE-RELATED-RELATED"/>
    <property type="match status" value="1"/>
</dbReference>
<evidence type="ECO:0000313" key="2">
    <source>
        <dbReference type="EMBL" id="CZR56309.1"/>
    </source>
</evidence>
<name>A0A1L7WU75_9HELO</name>
<dbReference type="InterPro" id="IPR002575">
    <property type="entry name" value="Aminoglycoside_PTrfase"/>
</dbReference>
<sequence>MDWDLSNVPLQPSIDETVGLTKPGCWSIGSLMICEILLDETNITPDIVCSWKDTGIVYCLRKRLTPKTNRDPEGDFITSRHPKYYGASRGIWNLSPNVFCKAKSWVEGLTTEATTIRWINNKVPSIPTEKVLYDWIDPMWNRTIMISERVLGKTYQEAWPSLTMHQKLSVADQVAKHLKALSEMTSDYVETVQGTGLVGAWSLRVREPLPFWKPRVEPRVSRDDYEAYIKRQNDSYGIKIIAPNIGQPLVLQHSDCNPTNFLVTIPSNIDDQPIVTGIIDWEGIGYLPKWRIATCPRLGQGLRVETNPPVREGNDWQWMLSNACVRVGFPLELDYIKESVRKRYSEEAVKHIIVCDNLPTEV</sequence>
<reference evidence="2 3" key="1">
    <citation type="submission" date="2016-03" db="EMBL/GenBank/DDBJ databases">
        <authorList>
            <person name="Ploux O."/>
        </authorList>
    </citation>
    <scope>NUCLEOTIDE SEQUENCE [LARGE SCALE GENOMIC DNA]</scope>
    <source>
        <strain evidence="2 3">UAMH 11012</strain>
    </source>
</reference>
<gene>
    <name evidence="2" type="ORF">PAC_06197</name>
</gene>
<dbReference type="Pfam" id="PF01636">
    <property type="entry name" value="APH"/>
    <property type="match status" value="1"/>
</dbReference>
<dbReference type="OrthoDB" id="5404599at2759"/>
<evidence type="ECO:0000313" key="3">
    <source>
        <dbReference type="Proteomes" id="UP000184330"/>
    </source>
</evidence>